<dbReference type="Pfam" id="PF13581">
    <property type="entry name" value="HATPase_c_2"/>
    <property type="match status" value="1"/>
</dbReference>
<dbReference type="SUPFAM" id="SSF55874">
    <property type="entry name" value="ATPase domain of HSP90 chaperone/DNA topoisomerase II/histidine kinase"/>
    <property type="match status" value="1"/>
</dbReference>
<dbReference type="HOGENOM" id="CLU_090336_24_1_7"/>
<accession>Q1MP55</accession>
<dbReference type="AlphaFoldDB" id="Q1MP55"/>
<dbReference type="KEGG" id="lip:LI1168"/>
<dbReference type="OrthoDB" id="9792240at2"/>
<proteinExistence type="predicted"/>
<gene>
    <name evidence="2" type="primary">rsbW</name>
    <name evidence="2" type="ordered locus">LI1168</name>
</gene>
<evidence type="ECO:0000313" key="3">
    <source>
        <dbReference type="Proteomes" id="UP000002430"/>
    </source>
</evidence>
<feature type="domain" description="Histidine kinase/HSP90-like ATPase" evidence="1">
    <location>
        <begin position="11"/>
        <end position="131"/>
    </location>
</feature>
<dbReference type="InterPro" id="IPR036890">
    <property type="entry name" value="HATPase_C_sf"/>
</dbReference>
<sequence length="147" mass="16714">MATLTIPSGIEQLPHVNAFLRKSIPMAFKKRIHLIELAVEEILVNIFRYAYHNENGNAEVSCQFVKHNGTPYFVITIKDWGEPFDPFQVPLPDLSLDINNRPIGGLGVHLVRTAVDLYKYKRESDINVVELFFQFLAEGMGNNNISI</sequence>
<name>Q1MP55_LAWIP</name>
<protein>
    <submittedName>
        <fullName evidence="2">Sigma regulatory factor-histidine kinase</fullName>
    </submittedName>
</protein>
<keyword evidence="3" id="KW-1185">Reference proteome</keyword>
<dbReference type="RefSeq" id="WP_011527246.1">
    <property type="nucleotide sequence ID" value="NC_008011.1"/>
</dbReference>
<dbReference type="InterPro" id="IPR003594">
    <property type="entry name" value="HATPase_dom"/>
</dbReference>
<dbReference type="CDD" id="cd16936">
    <property type="entry name" value="HATPase_RsbW-like"/>
    <property type="match status" value="1"/>
</dbReference>
<evidence type="ECO:0000259" key="1">
    <source>
        <dbReference type="Pfam" id="PF13581"/>
    </source>
</evidence>
<evidence type="ECO:0000313" key="2">
    <source>
        <dbReference type="EMBL" id="CAJ55222.1"/>
    </source>
</evidence>
<organism evidence="2 3">
    <name type="scientific">Lawsonia intracellularis (strain PHE/MN1-00)</name>
    <dbReference type="NCBI Taxonomy" id="363253"/>
    <lineage>
        <taxon>Bacteria</taxon>
        <taxon>Pseudomonadati</taxon>
        <taxon>Thermodesulfobacteriota</taxon>
        <taxon>Desulfovibrionia</taxon>
        <taxon>Desulfovibrionales</taxon>
        <taxon>Desulfovibrionaceae</taxon>
        <taxon>Lawsonia</taxon>
    </lineage>
</organism>
<dbReference type="Proteomes" id="UP000002430">
    <property type="component" value="Chromosome"/>
</dbReference>
<dbReference type="EMBL" id="AM180252">
    <property type="protein sequence ID" value="CAJ55222.1"/>
    <property type="molecule type" value="Genomic_DNA"/>
</dbReference>
<dbReference type="Gene3D" id="3.30.565.10">
    <property type="entry name" value="Histidine kinase-like ATPase, C-terminal domain"/>
    <property type="match status" value="1"/>
</dbReference>
<dbReference type="eggNOG" id="COG2172">
    <property type="taxonomic scope" value="Bacteria"/>
</dbReference>
<dbReference type="STRING" id="363253.LI1168"/>
<reference evidence="2 3" key="1">
    <citation type="submission" date="2005-11" db="EMBL/GenBank/DDBJ databases">
        <title>The complete genome sequence of Lawsonia intracellularis: the causative agent of proliferative enteropathy.</title>
        <authorList>
            <person name="Kaur K."/>
            <person name="Zhang Q."/>
            <person name="Beckler D."/>
            <person name="Munir S."/>
            <person name="Li L."/>
            <person name="Kinsley K."/>
            <person name="Herron L."/>
            <person name="Peterson A."/>
            <person name="May B."/>
            <person name="Singh S."/>
            <person name="Gebhart C."/>
            <person name="Kapur V."/>
        </authorList>
    </citation>
    <scope>NUCLEOTIDE SEQUENCE [LARGE SCALE GENOMIC DNA]</scope>
    <source>
        <strain evidence="2 3">PHE/MN1-00</strain>
    </source>
</reference>